<keyword evidence="3" id="KW-0378">Hydrolase</keyword>
<organism evidence="8">
    <name type="scientific">hydrocarbon metagenome</name>
    <dbReference type="NCBI Taxonomy" id="938273"/>
    <lineage>
        <taxon>unclassified sequences</taxon>
        <taxon>metagenomes</taxon>
        <taxon>ecological metagenomes</taxon>
    </lineage>
</organism>
<gene>
    <name evidence="8" type="ORF">ASZ90_013658</name>
</gene>
<dbReference type="GO" id="GO:0004359">
    <property type="term" value="F:glutaminase activity"/>
    <property type="evidence" value="ECO:0007669"/>
    <property type="project" value="UniProtKB-EC"/>
</dbReference>
<sequence>MPKIGVLALQGDVSEHVDALQRIGEGIDVLEVRKPGQIASCSALVLPGGESTTIVQQLNSSGLAGELEAAATKGLPILATCAGLVLISREIEGDNHVQPLGLMDIKISRNAFGPQRESFEADLDVEDMDRPYRAVFIRAPAVSEVGRDVQVLAKVGGLPVAVREKNLLGLAFHPELTDDMRFHQLFLKMLEA</sequence>
<dbReference type="InterPro" id="IPR002161">
    <property type="entry name" value="PdxT/SNO"/>
</dbReference>
<dbReference type="EC" id="3.5.1.2" evidence="2"/>
<dbReference type="HAMAP" id="MF_01615">
    <property type="entry name" value="PdxT"/>
    <property type="match status" value="1"/>
</dbReference>
<dbReference type="PROSITE" id="PS01236">
    <property type="entry name" value="PDXT_SNO_1"/>
    <property type="match status" value="1"/>
</dbReference>
<dbReference type="GO" id="GO:0016829">
    <property type="term" value="F:lyase activity"/>
    <property type="evidence" value="ECO:0007669"/>
    <property type="project" value="UniProtKB-KW"/>
</dbReference>
<dbReference type="NCBIfam" id="TIGR03800">
    <property type="entry name" value="PLP_synth_Pdx2"/>
    <property type="match status" value="1"/>
</dbReference>
<dbReference type="GO" id="GO:1903600">
    <property type="term" value="C:glutaminase complex"/>
    <property type="evidence" value="ECO:0007669"/>
    <property type="project" value="TreeGrafter"/>
</dbReference>
<name>A0A0W8F714_9ZZZZ</name>
<dbReference type="AlphaFoldDB" id="A0A0W8F714"/>
<evidence type="ECO:0000256" key="1">
    <source>
        <dbReference type="ARBA" id="ARBA00008345"/>
    </source>
</evidence>
<evidence type="ECO:0000256" key="5">
    <source>
        <dbReference type="ARBA" id="ARBA00022962"/>
    </source>
</evidence>
<dbReference type="GO" id="GO:0016740">
    <property type="term" value="F:transferase activity"/>
    <property type="evidence" value="ECO:0007669"/>
    <property type="project" value="UniProtKB-KW"/>
</dbReference>
<dbReference type="PIRSF" id="PIRSF005639">
    <property type="entry name" value="Glut_amidoT_SNO"/>
    <property type="match status" value="1"/>
</dbReference>
<comment type="caution">
    <text evidence="8">The sequence shown here is derived from an EMBL/GenBank/DDBJ whole genome shotgun (WGS) entry which is preliminary data.</text>
</comment>
<dbReference type="GO" id="GO:0042823">
    <property type="term" value="P:pyridoxal phosphate biosynthetic process"/>
    <property type="evidence" value="ECO:0007669"/>
    <property type="project" value="InterPro"/>
</dbReference>
<dbReference type="Pfam" id="PF01174">
    <property type="entry name" value="SNO"/>
    <property type="match status" value="1"/>
</dbReference>
<evidence type="ECO:0000256" key="4">
    <source>
        <dbReference type="ARBA" id="ARBA00022898"/>
    </source>
</evidence>
<dbReference type="InterPro" id="IPR021196">
    <property type="entry name" value="PdxT/SNO_CS"/>
</dbReference>
<comment type="catalytic activity">
    <reaction evidence="7">
        <text>L-glutamine + H2O = L-glutamate + NH4(+)</text>
        <dbReference type="Rhea" id="RHEA:15889"/>
        <dbReference type="ChEBI" id="CHEBI:15377"/>
        <dbReference type="ChEBI" id="CHEBI:28938"/>
        <dbReference type="ChEBI" id="CHEBI:29985"/>
        <dbReference type="ChEBI" id="CHEBI:58359"/>
        <dbReference type="EC" id="3.5.1.2"/>
    </reaction>
</comment>
<dbReference type="PANTHER" id="PTHR31559:SF0">
    <property type="entry name" value="PYRIDOXAL 5'-PHOSPHATE SYNTHASE SUBUNIT SNO1-RELATED"/>
    <property type="match status" value="1"/>
</dbReference>
<dbReference type="PANTHER" id="PTHR31559">
    <property type="entry name" value="PYRIDOXAL 5'-PHOSPHATE SYNTHASE SUBUNIT SNO"/>
    <property type="match status" value="1"/>
</dbReference>
<keyword evidence="4" id="KW-0663">Pyridoxal phosphate</keyword>
<dbReference type="PROSITE" id="PS51273">
    <property type="entry name" value="GATASE_TYPE_1"/>
    <property type="match status" value="1"/>
</dbReference>
<dbReference type="PROSITE" id="PS51130">
    <property type="entry name" value="PDXT_SNO_2"/>
    <property type="match status" value="1"/>
</dbReference>
<evidence type="ECO:0000256" key="7">
    <source>
        <dbReference type="ARBA" id="ARBA00049534"/>
    </source>
</evidence>
<dbReference type="CDD" id="cd01749">
    <property type="entry name" value="GATase1_PB"/>
    <property type="match status" value="1"/>
</dbReference>
<dbReference type="FunFam" id="3.40.50.880:FF:000010">
    <property type="entry name" value="uncharacterized protein LOC100176842 isoform X2"/>
    <property type="match status" value="1"/>
</dbReference>
<keyword evidence="8" id="KW-0808">Transferase</keyword>
<reference evidence="8" key="1">
    <citation type="journal article" date="2015" name="Proc. Natl. Acad. Sci. U.S.A.">
        <title>Networks of energetic and metabolic interactions define dynamics in microbial communities.</title>
        <authorList>
            <person name="Embree M."/>
            <person name="Liu J.K."/>
            <person name="Al-Bassam M.M."/>
            <person name="Zengler K."/>
        </authorList>
    </citation>
    <scope>NUCLEOTIDE SEQUENCE</scope>
</reference>
<dbReference type="InterPro" id="IPR029062">
    <property type="entry name" value="Class_I_gatase-like"/>
</dbReference>
<accession>A0A0W8F714</accession>
<dbReference type="SUPFAM" id="SSF52317">
    <property type="entry name" value="Class I glutamine amidotransferase-like"/>
    <property type="match status" value="1"/>
</dbReference>
<comment type="similarity">
    <text evidence="1">Belongs to the glutaminase PdxT/SNO family.</text>
</comment>
<dbReference type="GO" id="GO:0008614">
    <property type="term" value="P:pyridoxine metabolic process"/>
    <property type="evidence" value="ECO:0007669"/>
    <property type="project" value="TreeGrafter"/>
</dbReference>
<keyword evidence="5 8" id="KW-0315">Glutamine amidotransferase</keyword>
<dbReference type="EMBL" id="LNQE01001484">
    <property type="protein sequence ID" value="KUG16688.1"/>
    <property type="molecule type" value="Genomic_DNA"/>
</dbReference>
<protein>
    <recommendedName>
        <fullName evidence="2">glutaminase</fullName>
        <ecNumber evidence="2">3.5.1.2</ecNumber>
    </recommendedName>
</protein>
<keyword evidence="6" id="KW-0456">Lyase</keyword>
<dbReference type="Gene3D" id="3.40.50.880">
    <property type="match status" value="1"/>
</dbReference>
<evidence type="ECO:0000256" key="6">
    <source>
        <dbReference type="ARBA" id="ARBA00023239"/>
    </source>
</evidence>
<evidence type="ECO:0000256" key="2">
    <source>
        <dbReference type="ARBA" id="ARBA00012918"/>
    </source>
</evidence>
<evidence type="ECO:0000256" key="3">
    <source>
        <dbReference type="ARBA" id="ARBA00022801"/>
    </source>
</evidence>
<evidence type="ECO:0000313" key="8">
    <source>
        <dbReference type="EMBL" id="KUG16688.1"/>
    </source>
</evidence>
<dbReference type="GO" id="GO:0005829">
    <property type="term" value="C:cytosol"/>
    <property type="evidence" value="ECO:0007669"/>
    <property type="project" value="TreeGrafter"/>
</dbReference>
<proteinExistence type="inferred from homology"/>